<evidence type="ECO:0000313" key="2">
    <source>
        <dbReference type="Proteomes" id="UP001165060"/>
    </source>
</evidence>
<organism evidence="1 2">
    <name type="scientific">Tetraparma gracilis</name>
    <dbReference type="NCBI Taxonomy" id="2962635"/>
    <lineage>
        <taxon>Eukaryota</taxon>
        <taxon>Sar</taxon>
        <taxon>Stramenopiles</taxon>
        <taxon>Ochrophyta</taxon>
        <taxon>Bolidophyceae</taxon>
        <taxon>Parmales</taxon>
        <taxon>Triparmaceae</taxon>
        <taxon>Tetraparma</taxon>
    </lineage>
</organism>
<dbReference type="EMBL" id="BRYB01003187">
    <property type="protein sequence ID" value="GMI32261.1"/>
    <property type="molecule type" value="Genomic_DNA"/>
</dbReference>
<dbReference type="Proteomes" id="UP001165060">
    <property type="component" value="Unassembled WGS sequence"/>
</dbReference>
<gene>
    <name evidence="1" type="ORF">TeGR_g15111</name>
</gene>
<name>A0ABQ6MTY4_9STRA</name>
<comment type="caution">
    <text evidence="1">The sequence shown here is derived from an EMBL/GenBank/DDBJ whole genome shotgun (WGS) entry which is preliminary data.</text>
</comment>
<keyword evidence="2" id="KW-1185">Reference proteome</keyword>
<protein>
    <submittedName>
        <fullName evidence="1">Uncharacterized protein</fullName>
    </submittedName>
</protein>
<accession>A0ABQ6MTY4</accession>
<proteinExistence type="predicted"/>
<sequence length="176" mass="19433">MGFADPADVLDFLKRKSKDERMAARYVIYASVRRARDEEKEPRTDESPTTLAFKMAKLPADMNRVILEFKLGVVVRRPVEGIEDVMGHLSLVDDPRMDAEAKYGHAQTSHVTAAPPPRVNYSNHAARAPPAAGIAKYPVYNAVTDGVEPPPVYGQALPPAVNRVILEFKLGVVVQR</sequence>
<evidence type="ECO:0000313" key="1">
    <source>
        <dbReference type="EMBL" id="GMI32261.1"/>
    </source>
</evidence>
<reference evidence="1 2" key="1">
    <citation type="journal article" date="2023" name="Commun. Biol.">
        <title>Genome analysis of Parmales, the sister group of diatoms, reveals the evolutionary specialization of diatoms from phago-mixotrophs to photoautotrophs.</title>
        <authorList>
            <person name="Ban H."/>
            <person name="Sato S."/>
            <person name="Yoshikawa S."/>
            <person name="Yamada K."/>
            <person name="Nakamura Y."/>
            <person name="Ichinomiya M."/>
            <person name="Sato N."/>
            <person name="Blanc-Mathieu R."/>
            <person name="Endo H."/>
            <person name="Kuwata A."/>
            <person name="Ogata H."/>
        </authorList>
    </citation>
    <scope>NUCLEOTIDE SEQUENCE [LARGE SCALE GENOMIC DNA]</scope>
</reference>